<dbReference type="OrthoDB" id="337050at2"/>
<name>A0A4R9GFV7_9LEPT</name>
<gene>
    <name evidence="1" type="ORF">EHO60_04495</name>
</gene>
<proteinExistence type="predicted"/>
<evidence type="ECO:0000313" key="2">
    <source>
        <dbReference type="Proteomes" id="UP000298458"/>
    </source>
</evidence>
<dbReference type="AlphaFoldDB" id="A0A4R9GFV7"/>
<protein>
    <submittedName>
        <fullName evidence="1">Uncharacterized protein</fullName>
    </submittedName>
</protein>
<sequence length="103" mass="12210">MFITAENIRTGEIRTFLGKDEILVPNTKEIETSRSLEAHWEKVEDCLDLRKYSRFFYVSETEGKWKKQGEIRIPHTDKERENLEFPAIGIESYRVLGIFLEKD</sequence>
<dbReference type="EMBL" id="RQET01000004">
    <property type="protein sequence ID" value="TGK11564.1"/>
    <property type="molecule type" value="Genomic_DNA"/>
</dbReference>
<reference evidence="1" key="1">
    <citation type="journal article" date="2019" name="PLoS Negl. Trop. Dis.">
        <title>Revisiting the worldwide diversity of Leptospira species in the environment.</title>
        <authorList>
            <person name="Vincent A.T."/>
            <person name="Schiettekatte O."/>
            <person name="Bourhy P."/>
            <person name="Veyrier F.J."/>
            <person name="Picardeau M."/>
        </authorList>
    </citation>
    <scope>NUCLEOTIDE SEQUENCE [LARGE SCALE GENOMIC DNA]</scope>
    <source>
        <strain evidence="1">SSW15</strain>
    </source>
</reference>
<organism evidence="1 2">
    <name type="scientific">Leptospira fletcheri</name>
    <dbReference type="NCBI Taxonomy" id="2484981"/>
    <lineage>
        <taxon>Bacteria</taxon>
        <taxon>Pseudomonadati</taxon>
        <taxon>Spirochaetota</taxon>
        <taxon>Spirochaetia</taxon>
        <taxon>Leptospirales</taxon>
        <taxon>Leptospiraceae</taxon>
        <taxon>Leptospira</taxon>
    </lineage>
</organism>
<keyword evidence="2" id="KW-1185">Reference proteome</keyword>
<comment type="caution">
    <text evidence="1">The sequence shown here is derived from an EMBL/GenBank/DDBJ whole genome shotgun (WGS) entry which is preliminary data.</text>
</comment>
<dbReference type="RefSeq" id="WP_135766970.1">
    <property type="nucleotide sequence ID" value="NZ_RQET01000004.1"/>
</dbReference>
<evidence type="ECO:0000313" key="1">
    <source>
        <dbReference type="EMBL" id="TGK11564.1"/>
    </source>
</evidence>
<accession>A0A4R9GFV7</accession>
<dbReference type="Proteomes" id="UP000298458">
    <property type="component" value="Unassembled WGS sequence"/>
</dbReference>